<evidence type="ECO:0000313" key="2">
    <source>
        <dbReference type="EMBL" id="SHG68493.1"/>
    </source>
</evidence>
<sequence>MTRSPLPLVIEDVSAFAQTLRKHWPTEEPSHAQLLSLIAKSAGYRNHQHLKAEVQADPDLSKEAERRIHDALRVFDDTGQMLRWPKKTSVQALCMAWFWSRLPSKTDLSEPQVNDILRSAERFGDHVLLRRSLIEHKLVTRTLDGATYRRIEQSPSPEARQVIRVLSERVLRSQANPDNAGTRPAFGEAL</sequence>
<name>A0A1M5LVU1_9RHOB</name>
<organism evidence="2 3">
    <name type="scientific">Cognatiyoonia sediminum</name>
    <dbReference type="NCBI Taxonomy" id="1508389"/>
    <lineage>
        <taxon>Bacteria</taxon>
        <taxon>Pseudomonadati</taxon>
        <taxon>Pseudomonadota</taxon>
        <taxon>Alphaproteobacteria</taxon>
        <taxon>Rhodobacterales</taxon>
        <taxon>Paracoccaceae</taxon>
        <taxon>Cognatiyoonia</taxon>
    </lineage>
</organism>
<proteinExistence type="predicted"/>
<dbReference type="OrthoDB" id="6867569at2"/>
<dbReference type="AlphaFoldDB" id="A0A1M5LVU1"/>
<dbReference type="EMBL" id="FQXB01000001">
    <property type="protein sequence ID" value="SHG68493.1"/>
    <property type="molecule type" value="Genomic_DNA"/>
</dbReference>
<accession>A0A1M5LVU1</accession>
<evidence type="ECO:0000259" key="1">
    <source>
        <dbReference type="Pfam" id="PF09860"/>
    </source>
</evidence>
<keyword evidence="3" id="KW-1185">Reference proteome</keyword>
<reference evidence="2 3" key="1">
    <citation type="submission" date="2016-11" db="EMBL/GenBank/DDBJ databases">
        <authorList>
            <person name="Jaros S."/>
            <person name="Januszkiewicz K."/>
            <person name="Wedrychowicz H."/>
        </authorList>
    </citation>
    <scope>NUCLEOTIDE SEQUENCE [LARGE SCALE GENOMIC DNA]</scope>
    <source>
        <strain evidence="2 3">DSM 28715</strain>
    </source>
</reference>
<dbReference type="Pfam" id="PF09860">
    <property type="entry name" value="DUF2087"/>
    <property type="match status" value="1"/>
</dbReference>
<dbReference type="STRING" id="1508389.SAMN05444003_0475"/>
<dbReference type="RefSeq" id="WP_072898988.1">
    <property type="nucleotide sequence ID" value="NZ_FQXB01000001.1"/>
</dbReference>
<dbReference type="Proteomes" id="UP000184074">
    <property type="component" value="Unassembled WGS sequence"/>
</dbReference>
<feature type="domain" description="DUF2087" evidence="1">
    <location>
        <begin position="82"/>
        <end position="150"/>
    </location>
</feature>
<dbReference type="InterPro" id="IPR018656">
    <property type="entry name" value="DUF2087"/>
</dbReference>
<protein>
    <recommendedName>
        <fullName evidence="1">DUF2087 domain-containing protein</fullName>
    </recommendedName>
</protein>
<evidence type="ECO:0000313" key="3">
    <source>
        <dbReference type="Proteomes" id="UP000184074"/>
    </source>
</evidence>
<gene>
    <name evidence="2" type="ORF">SAMN05444003_0475</name>
</gene>